<organism evidence="1">
    <name type="scientific">Rhizophora mucronata</name>
    <name type="common">Asiatic mangrove</name>
    <dbReference type="NCBI Taxonomy" id="61149"/>
    <lineage>
        <taxon>Eukaryota</taxon>
        <taxon>Viridiplantae</taxon>
        <taxon>Streptophyta</taxon>
        <taxon>Embryophyta</taxon>
        <taxon>Tracheophyta</taxon>
        <taxon>Spermatophyta</taxon>
        <taxon>Magnoliopsida</taxon>
        <taxon>eudicotyledons</taxon>
        <taxon>Gunneridae</taxon>
        <taxon>Pentapetalae</taxon>
        <taxon>rosids</taxon>
        <taxon>fabids</taxon>
        <taxon>Malpighiales</taxon>
        <taxon>Rhizophoraceae</taxon>
        <taxon>Rhizophora</taxon>
    </lineage>
</organism>
<accession>A0A2P2QD94</accession>
<protein>
    <submittedName>
        <fullName evidence="1">Uncharacterized protein</fullName>
    </submittedName>
</protein>
<reference evidence="1" key="1">
    <citation type="submission" date="2018-02" db="EMBL/GenBank/DDBJ databases">
        <title>Rhizophora mucronata_Transcriptome.</title>
        <authorList>
            <person name="Meera S.P."/>
            <person name="Sreeshan A."/>
            <person name="Augustine A."/>
        </authorList>
    </citation>
    <scope>NUCLEOTIDE SEQUENCE</scope>
    <source>
        <tissue evidence="1">Leaf</tissue>
    </source>
</reference>
<name>A0A2P2QD94_RHIMU</name>
<sequence length="51" mass="6137">MSNREEPERLLSTKRVYDSLTKRSPKYSQQWHSCLPRRYLMVPSILNQSLL</sequence>
<proteinExistence type="predicted"/>
<dbReference type="EMBL" id="GGEC01084441">
    <property type="protein sequence ID" value="MBX64925.1"/>
    <property type="molecule type" value="Transcribed_RNA"/>
</dbReference>
<evidence type="ECO:0000313" key="1">
    <source>
        <dbReference type="EMBL" id="MBX64925.1"/>
    </source>
</evidence>
<dbReference type="AlphaFoldDB" id="A0A2P2QD94"/>